<dbReference type="Proteomes" id="UP001597231">
    <property type="component" value="Unassembled WGS sequence"/>
</dbReference>
<accession>A0ABW3TZ32</accession>
<feature type="signal peptide" evidence="1">
    <location>
        <begin position="1"/>
        <end position="19"/>
    </location>
</feature>
<feature type="chain" id="PRO_5046990880" evidence="1">
    <location>
        <begin position="20"/>
        <end position="133"/>
    </location>
</feature>
<keyword evidence="3" id="KW-1185">Reference proteome</keyword>
<evidence type="ECO:0000313" key="3">
    <source>
        <dbReference type="Proteomes" id="UP001597231"/>
    </source>
</evidence>
<proteinExistence type="predicted"/>
<gene>
    <name evidence="2" type="ORF">ACFQ38_09070</name>
</gene>
<sequence length="133" mass="14609">MRKKAIIAGILFSLILLVACNTTEVLESEQEVVISQENGGDDGISNFLSELQNETNESITKETELESDSLAIMVGGSINELTVSVGFPKDAKIDNTLIQQIVEESIKNVSETETATDSEEEIKTKIKIKIEEY</sequence>
<name>A0ABW3TZ32_9BACL</name>
<evidence type="ECO:0000256" key="1">
    <source>
        <dbReference type="SAM" id="SignalP"/>
    </source>
</evidence>
<dbReference type="PROSITE" id="PS51257">
    <property type="entry name" value="PROKAR_LIPOPROTEIN"/>
    <property type="match status" value="1"/>
</dbReference>
<dbReference type="RefSeq" id="WP_336823650.1">
    <property type="nucleotide sequence ID" value="NZ_JBHTLT010000042.1"/>
</dbReference>
<organism evidence="2 3">
    <name type="scientific">Sporosarcina contaminans</name>
    <dbReference type="NCBI Taxonomy" id="633403"/>
    <lineage>
        <taxon>Bacteria</taxon>
        <taxon>Bacillati</taxon>
        <taxon>Bacillota</taxon>
        <taxon>Bacilli</taxon>
        <taxon>Bacillales</taxon>
        <taxon>Caryophanaceae</taxon>
        <taxon>Sporosarcina</taxon>
    </lineage>
</organism>
<evidence type="ECO:0000313" key="2">
    <source>
        <dbReference type="EMBL" id="MFD1205254.1"/>
    </source>
</evidence>
<reference evidence="3" key="1">
    <citation type="journal article" date="2019" name="Int. J. Syst. Evol. Microbiol.">
        <title>The Global Catalogue of Microorganisms (GCM) 10K type strain sequencing project: providing services to taxonomists for standard genome sequencing and annotation.</title>
        <authorList>
            <consortium name="The Broad Institute Genomics Platform"/>
            <consortium name="The Broad Institute Genome Sequencing Center for Infectious Disease"/>
            <person name="Wu L."/>
            <person name="Ma J."/>
        </authorList>
    </citation>
    <scope>NUCLEOTIDE SEQUENCE [LARGE SCALE GENOMIC DNA]</scope>
    <source>
        <strain evidence="3">CCUG 53915</strain>
    </source>
</reference>
<keyword evidence="1" id="KW-0732">Signal</keyword>
<comment type="caution">
    <text evidence="2">The sequence shown here is derived from an EMBL/GenBank/DDBJ whole genome shotgun (WGS) entry which is preliminary data.</text>
</comment>
<protein>
    <submittedName>
        <fullName evidence="2">Topoisomerase</fullName>
    </submittedName>
</protein>
<dbReference type="EMBL" id="JBHTLT010000042">
    <property type="protein sequence ID" value="MFD1205254.1"/>
    <property type="molecule type" value="Genomic_DNA"/>
</dbReference>